<keyword evidence="1" id="KW-0808">Transferase</keyword>
<organism evidence="7 8">
    <name type="scientific">Streptomyces antnestii</name>
    <dbReference type="NCBI Taxonomy" id="2494256"/>
    <lineage>
        <taxon>Bacteria</taxon>
        <taxon>Bacillati</taxon>
        <taxon>Actinomycetota</taxon>
        <taxon>Actinomycetes</taxon>
        <taxon>Kitasatosporales</taxon>
        <taxon>Streptomycetaceae</taxon>
        <taxon>Streptomyces</taxon>
    </lineage>
</organism>
<accession>A0A437PYM7</accession>
<dbReference type="OrthoDB" id="3787729at2"/>
<feature type="compositionally biased region" description="Low complexity" evidence="5">
    <location>
        <begin position="210"/>
        <end position="224"/>
    </location>
</feature>
<dbReference type="Pfam" id="PF18085">
    <property type="entry name" value="Mak_N_cap"/>
    <property type="match status" value="1"/>
</dbReference>
<evidence type="ECO:0000256" key="5">
    <source>
        <dbReference type="SAM" id="MobiDB-lite"/>
    </source>
</evidence>
<feature type="domain" description="Maltokinase N-terminal cap" evidence="6">
    <location>
        <begin position="20"/>
        <end position="107"/>
    </location>
</feature>
<keyword evidence="2" id="KW-0547">Nucleotide-binding</keyword>
<sequence>MAVIHMTTMNPGKLELLAPWLPAQPWYIGTGQGPALTKAGGFRLDDPRGEVGIEFMVVTDTSGGRPCSYHLPLTYRAAPLDGAGQALIGTSEHGVLGRRWVYDGTHDPVLVAQLLALLQGRAEPQAQSVTDTPDPSVTSHITDHFTGHATGAGFPSVVASAAVHDGQHGTDVMVEVAGVAGGAGEAGGEPRSESAEPLTIEVTRVLRPGGHTATAGARGHVTAGWRLPDGEERRGPFAVLRDTAR</sequence>
<evidence type="ECO:0000313" key="8">
    <source>
        <dbReference type="Proteomes" id="UP000283128"/>
    </source>
</evidence>
<evidence type="ECO:0000259" key="6">
    <source>
        <dbReference type="Pfam" id="PF18085"/>
    </source>
</evidence>
<keyword evidence="3" id="KW-0418">Kinase</keyword>
<dbReference type="Proteomes" id="UP000283128">
    <property type="component" value="Unassembled WGS sequence"/>
</dbReference>
<feature type="region of interest" description="Disordered" evidence="5">
    <location>
        <begin position="210"/>
        <end position="245"/>
    </location>
</feature>
<evidence type="ECO:0000256" key="2">
    <source>
        <dbReference type="ARBA" id="ARBA00022741"/>
    </source>
</evidence>
<proteinExistence type="predicted"/>
<evidence type="ECO:0000256" key="1">
    <source>
        <dbReference type="ARBA" id="ARBA00022679"/>
    </source>
</evidence>
<evidence type="ECO:0000256" key="3">
    <source>
        <dbReference type="ARBA" id="ARBA00022777"/>
    </source>
</evidence>
<dbReference type="AlphaFoldDB" id="A0A437PYM7"/>
<comment type="caution">
    <text evidence="7">The sequence shown here is derived from an EMBL/GenBank/DDBJ whole genome shotgun (WGS) entry which is preliminary data.</text>
</comment>
<keyword evidence="8" id="KW-1185">Reference proteome</keyword>
<gene>
    <name evidence="7" type="ORF">EOT10_09420</name>
</gene>
<dbReference type="GO" id="GO:0005524">
    <property type="term" value="F:ATP binding"/>
    <property type="evidence" value="ECO:0007669"/>
    <property type="project" value="UniProtKB-KW"/>
</dbReference>
<keyword evidence="4" id="KW-0067">ATP-binding</keyword>
<evidence type="ECO:0000256" key="4">
    <source>
        <dbReference type="ARBA" id="ARBA00022840"/>
    </source>
</evidence>
<evidence type="ECO:0000313" key="7">
    <source>
        <dbReference type="EMBL" id="RVU27375.1"/>
    </source>
</evidence>
<dbReference type="GO" id="GO:0016301">
    <property type="term" value="F:kinase activity"/>
    <property type="evidence" value="ECO:0007669"/>
    <property type="project" value="UniProtKB-KW"/>
</dbReference>
<dbReference type="EMBL" id="RZYA01000003">
    <property type="protein sequence ID" value="RVU27375.1"/>
    <property type="molecule type" value="Genomic_DNA"/>
</dbReference>
<protein>
    <submittedName>
        <fullName evidence="7">1,4-alpha-glucan branching protein</fullName>
    </submittedName>
</protein>
<name>A0A437PYM7_9ACTN</name>
<reference evidence="7 8" key="1">
    <citation type="submission" date="2019-01" db="EMBL/GenBank/DDBJ databases">
        <title>Genome sequences of Streptomyces and Rhizobium isolates collected from root and soil.</title>
        <authorList>
            <person name="Chhettri S."/>
            <person name="Sevigny J.L."/>
            <person name="Sen A."/>
            <person name="Ennis N."/>
            <person name="Tisa L."/>
        </authorList>
    </citation>
    <scope>NUCLEOTIDE SEQUENCE [LARGE SCALE GENOMIC DNA]</scope>
    <source>
        <strain evidence="7 8">San01</strain>
    </source>
</reference>
<dbReference type="InterPro" id="IPR040999">
    <property type="entry name" value="Mak_N_cap"/>
</dbReference>
<dbReference type="RefSeq" id="WP_127827633.1">
    <property type="nucleotide sequence ID" value="NZ_RZYA01000003.1"/>
</dbReference>